<dbReference type="Gene3D" id="3.40.50.2000">
    <property type="entry name" value="Glycogen Phosphorylase B"/>
    <property type="match status" value="2"/>
</dbReference>
<dbReference type="PROSITE" id="PS00375">
    <property type="entry name" value="UDPGT"/>
    <property type="match status" value="1"/>
</dbReference>
<dbReference type="GO" id="GO:0080044">
    <property type="term" value="F:quercetin 7-O-glucosyltransferase activity"/>
    <property type="evidence" value="ECO:0007669"/>
    <property type="project" value="TreeGrafter"/>
</dbReference>
<dbReference type="SUPFAM" id="SSF53756">
    <property type="entry name" value="UDP-Glycosyltransferase/glycogen phosphorylase"/>
    <property type="match status" value="1"/>
</dbReference>
<dbReference type="AlphaFoldDB" id="A0A068UBH3"/>
<gene>
    <name evidence="5" type="ORF">GSCOC_T00020752001</name>
</gene>
<dbReference type="Gramene" id="CDP05607">
    <property type="protein sequence ID" value="CDP05607"/>
    <property type="gene ID" value="GSCOC_T00020752001"/>
</dbReference>
<dbReference type="OMA" id="RTISAGC"/>
<reference evidence="6" key="1">
    <citation type="journal article" date="2014" name="Science">
        <title>The coffee genome provides insight into the convergent evolution of caffeine biosynthesis.</title>
        <authorList>
            <person name="Denoeud F."/>
            <person name="Carretero-Paulet L."/>
            <person name="Dereeper A."/>
            <person name="Droc G."/>
            <person name="Guyot R."/>
            <person name="Pietrella M."/>
            <person name="Zheng C."/>
            <person name="Alberti A."/>
            <person name="Anthony F."/>
            <person name="Aprea G."/>
            <person name="Aury J.M."/>
            <person name="Bento P."/>
            <person name="Bernard M."/>
            <person name="Bocs S."/>
            <person name="Campa C."/>
            <person name="Cenci A."/>
            <person name="Combes M.C."/>
            <person name="Crouzillat D."/>
            <person name="Da Silva C."/>
            <person name="Daddiego L."/>
            <person name="De Bellis F."/>
            <person name="Dussert S."/>
            <person name="Garsmeur O."/>
            <person name="Gayraud T."/>
            <person name="Guignon V."/>
            <person name="Jahn K."/>
            <person name="Jamilloux V."/>
            <person name="Joet T."/>
            <person name="Labadie K."/>
            <person name="Lan T."/>
            <person name="Leclercq J."/>
            <person name="Lepelley M."/>
            <person name="Leroy T."/>
            <person name="Li L.T."/>
            <person name="Librado P."/>
            <person name="Lopez L."/>
            <person name="Munoz A."/>
            <person name="Noel B."/>
            <person name="Pallavicini A."/>
            <person name="Perrotta G."/>
            <person name="Poncet V."/>
            <person name="Pot D."/>
            <person name="Priyono X."/>
            <person name="Rigoreau M."/>
            <person name="Rouard M."/>
            <person name="Rozas J."/>
            <person name="Tranchant-Dubreuil C."/>
            <person name="VanBuren R."/>
            <person name="Zhang Q."/>
            <person name="Andrade A.C."/>
            <person name="Argout X."/>
            <person name="Bertrand B."/>
            <person name="de Kochko A."/>
            <person name="Graziosi G."/>
            <person name="Henry R.J."/>
            <person name="Jayarama X."/>
            <person name="Ming R."/>
            <person name="Nagai C."/>
            <person name="Rounsley S."/>
            <person name="Sankoff D."/>
            <person name="Giuliano G."/>
            <person name="Albert V.A."/>
            <person name="Wincker P."/>
            <person name="Lashermes P."/>
        </authorList>
    </citation>
    <scope>NUCLEOTIDE SEQUENCE [LARGE SCALE GENOMIC DNA]</scope>
    <source>
        <strain evidence="6">cv. DH200-94</strain>
    </source>
</reference>
<dbReference type="EC" id="2.4.1.-" evidence="4"/>
<dbReference type="Pfam" id="PF00201">
    <property type="entry name" value="UDPGT"/>
    <property type="match status" value="1"/>
</dbReference>
<proteinExistence type="inferred from homology"/>
<protein>
    <recommendedName>
        <fullName evidence="4">Glycosyltransferase</fullName>
        <ecNumber evidence="4">2.4.1.-</ecNumber>
    </recommendedName>
</protein>
<dbReference type="GO" id="GO:0080043">
    <property type="term" value="F:quercetin 3-O-glucosyltransferase activity"/>
    <property type="evidence" value="ECO:0007669"/>
    <property type="project" value="TreeGrafter"/>
</dbReference>
<dbReference type="InParanoid" id="A0A068UBH3"/>
<evidence type="ECO:0000256" key="1">
    <source>
        <dbReference type="ARBA" id="ARBA00009995"/>
    </source>
</evidence>
<evidence type="ECO:0000256" key="3">
    <source>
        <dbReference type="RuleBase" id="RU003718"/>
    </source>
</evidence>
<evidence type="ECO:0000256" key="4">
    <source>
        <dbReference type="RuleBase" id="RU362057"/>
    </source>
</evidence>
<keyword evidence="6" id="KW-1185">Reference proteome</keyword>
<evidence type="ECO:0000313" key="5">
    <source>
        <dbReference type="EMBL" id="CDP05607.1"/>
    </source>
</evidence>
<dbReference type="PhylomeDB" id="A0A068UBH3"/>
<dbReference type="CDD" id="cd03784">
    <property type="entry name" value="GT1_Gtf-like"/>
    <property type="match status" value="1"/>
</dbReference>
<dbReference type="GO" id="GO:1900994">
    <property type="term" value="P:(-)-secologanin biosynthetic process"/>
    <property type="evidence" value="ECO:0007669"/>
    <property type="project" value="UniProtKB-ARBA"/>
</dbReference>
<accession>A0A068UBH3</accession>
<keyword evidence="2 3" id="KW-0808">Transferase</keyword>
<dbReference type="FunFam" id="3.40.50.2000:FF:000040">
    <property type="entry name" value="UDP-glycosyltransferase 76C1"/>
    <property type="match status" value="1"/>
</dbReference>
<sequence>MDQVQQLRPHVLIFPFPAQGHVNSMLKLAELLCLAGINITFLVSNNIHNRLLRHTNVVSRFSKYPGFHLDHYPDAYDESKVHIAQEIMDLCTALQSVVKPFLKELLSKDPAHGTRKDRPPFSCIIVDGFLSLALDVAEEIGLPLICFRTISAGAFWTYFCIPRLVEAGELPFPGDEMNLPIENVKGMEGFLRRCDLPSFLRVGDLTNPDFNLLLKEALQTPRAKGLILNTFEDLEGCILSHFRTHCPNLYTIGPLHAHLRARLQLQEANSNNSNSNSLWEEDKSCIKWLDNQPPKSVLYVSFGSIAIITRETLLEFWHGIVNSGVRFLWVIRPNSVNVGLGDDVLDSTKSKSKSTPEMELEEATKERGCMVGWAPQEDVLAHPAIGGFLTHSGWNSTLESIAEGVPMICWPCFADQQPNSRFVGEIWKIGLDMKDTCDRVIVEKMVRDLMVERKDEFLHRADEMAKLARKSIEEGGSSFCNLVRLIDDIVKG</sequence>
<dbReference type="Proteomes" id="UP000295252">
    <property type="component" value="Chromosome XI"/>
</dbReference>
<dbReference type="EMBL" id="HG739101">
    <property type="protein sequence ID" value="CDP05607.1"/>
    <property type="molecule type" value="Genomic_DNA"/>
</dbReference>
<evidence type="ECO:0000256" key="2">
    <source>
        <dbReference type="ARBA" id="ARBA00022679"/>
    </source>
</evidence>
<dbReference type="InterPro" id="IPR035595">
    <property type="entry name" value="UDP_glycos_trans_CS"/>
</dbReference>
<dbReference type="PANTHER" id="PTHR11926">
    <property type="entry name" value="GLUCOSYL/GLUCURONOSYL TRANSFERASES"/>
    <property type="match status" value="1"/>
</dbReference>
<organism evidence="5 6">
    <name type="scientific">Coffea canephora</name>
    <name type="common">Robusta coffee</name>
    <dbReference type="NCBI Taxonomy" id="49390"/>
    <lineage>
        <taxon>Eukaryota</taxon>
        <taxon>Viridiplantae</taxon>
        <taxon>Streptophyta</taxon>
        <taxon>Embryophyta</taxon>
        <taxon>Tracheophyta</taxon>
        <taxon>Spermatophyta</taxon>
        <taxon>Magnoliopsida</taxon>
        <taxon>eudicotyledons</taxon>
        <taxon>Gunneridae</taxon>
        <taxon>Pentapetalae</taxon>
        <taxon>asterids</taxon>
        <taxon>lamiids</taxon>
        <taxon>Gentianales</taxon>
        <taxon>Rubiaceae</taxon>
        <taxon>Ixoroideae</taxon>
        <taxon>Gardenieae complex</taxon>
        <taxon>Bertiereae - Coffeeae clade</taxon>
        <taxon>Coffeeae</taxon>
        <taxon>Coffea</taxon>
    </lineage>
</organism>
<dbReference type="OrthoDB" id="5835829at2759"/>
<evidence type="ECO:0000313" key="6">
    <source>
        <dbReference type="Proteomes" id="UP000295252"/>
    </source>
</evidence>
<comment type="similarity">
    <text evidence="1 3">Belongs to the UDP-glycosyltransferase family.</text>
</comment>
<keyword evidence="3" id="KW-0328">Glycosyltransferase</keyword>
<dbReference type="InterPro" id="IPR002213">
    <property type="entry name" value="UDP_glucos_trans"/>
</dbReference>
<name>A0A068UBH3_COFCA</name>
<dbReference type="PANTHER" id="PTHR11926:SF1392">
    <property type="entry name" value="GLYCOSYLTRANSFERASE"/>
    <property type="match status" value="1"/>
</dbReference>